<organism evidence="1 2">
    <name type="scientific">Paenibacillus radicis</name>
    <name type="common">ex Xue et al. 2023</name>
    <dbReference type="NCBI Taxonomy" id="2972489"/>
    <lineage>
        <taxon>Bacteria</taxon>
        <taxon>Bacillati</taxon>
        <taxon>Bacillota</taxon>
        <taxon>Bacilli</taxon>
        <taxon>Bacillales</taxon>
        <taxon>Paenibacillaceae</taxon>
        <taxon>Paenibacillus</taxon>
    </lineage>
</organism>
<comment type="caution">
    <text evidence="1">The sequence shown here is derived from an EMBL/GenBank/DDBJ whole genome shotgun (WGS) entry which is preliminary data.</text>
</comment>
<dbReference type="RefSeq" id="WP_258211895.1">
    <property type="nucleotide sequence ID" value="NZ_JANQBD010000002.1"/>
</dbReference>
<accession>A0ABT1YAQ6</accession>
<reference evidence="1 2" key="1">
    <citation type="submission" date="2022-08" db="EMBL/GenBank/DDBJ databases">
        <title>Paenibacillus endoradicis sp. nov., Paenibacillus radicibacter sp. nov and Paenibacillus pararadicis sp. nov., three cold-adapted plant growth-promoting bacteria isolated from root of Larix gmelinii in Great Khingan.</title>
        <authorList>
            <person name="Xue H."/>
        </authorList>
    </citation>
    <scope>NUCLEOTIDE SEQUENCE [LARGE SCALE GENOMIC DNA]</scope>
    <source>
        <strain evidence="1 2">N5-1-1-5</strain>
    </source>
</reference>
<dbReference type="Proteomes" id="UP001300012">
    <property type="component" value="Unassembled WGS sequence"/>
</dbReference>
<name>A0ABT1YAQ6_9BACL</name>
<protein>
    <recommendedName>
        <fullName evidence="3">GNAT family N-acetyltransferase</fullName>
    </recommendedName>
</protein>
<proteinExistence type="predicted"/>
<dbReference type="EMBL" id="JANQBD010000002">
    <property type="protein sequence ID" value="MCR8630276.1"/>
    <property type="molecule type" value="Genomic_DNA"/>
</dbReference>
<evidence type="ECO:0000313" key="2">
    <source>
        <dbReference type="Proteomes" id="UP001300012"/>
    </source>
</evidence>
<sequence length="58" mass="6288">MDMFRGKGYAAAVVAGWAMAVRKLECVPLYSTLWGNLTSQSVARKSALSLYGVNFTVT</sequence>
<gene>
    <name evidence="1" type="ORF">NV381_03570</name>
</gene>
<evidence type="ECO:0008006" key="3">
    <source>
        <dbReference type="Google" id="ProtNLM"/>
    </source>
</evidence>
<keyword evidence="2" id="KW-1185">Reference proteome</keyword>
<evidence type="ECO:0000313" key="1">
    <source>
        <dbReference type="EMBL" id="MCR8630276.1"/>
    </source>
</evidence>